<organism evidence="1 2">
    <name type="scientific">Catenuloplanes indicus</name>
    <dbReference type="NCBI Taxonomy" id="137267"/>
    <lineage>
        <taxon>Bacteria</taxon>
        <taxon>Bacillati</taxon>
        <taxon>Actinomycetota</taxon>
        <taxon>Actinomycetes</taxon>
        <taxon>Micromonosporales</taxon>
        <taxon>Micromonosporaceae</taxon>
        <taxon>Catenuloplanes</taxon>
    </lineage>
</organism>
<sequence>MPVPEALRALAGRSSFWSEWFFTGDEPTDRPALLVTLPVAGGYRLRLDVDFAQPYHLLELTAPGFDAHEGTMLGWDAPDDGRPHVLRWSELDLIGRVIAMDDPSLTHPGLVVALLSRFAPVTLADDVPVVRALFTAAFRALRPAPLEAGPEQEPIPFFAESRWWPVPADPEALTDREIERLLAGQDGRRAGLDWYHHEGAGWVATQRAERNELGFPIKSLRDGTEHAFPFTGLAELLKSARSRLTAEIYGAPWCTTTAVVPPARRMVHAGDLTSVPSLLEALETAGCDHPAVLDALTEPLVPAEAAWVIEEIAGTAPGSLLRVVCAGTPADVESARVD</sequence>
<keyword evidence="2" id="KW-1185">Reference proteome</keyword>
<dbReference type="Proteomes" id="UP001240236">
    <property type="component" value="Unassembled WGS sequence"/>
</dbReference>
<comment type="caution">
    <text evidence="1">The sequence shown here is derived from an EMBL/GenBank/DDBJ whole genome shotgun (WGS) entry which is preliminary data.</text>
</comment>
<name>A0AAE4B1C3_9ACTN</name>
<reference evidence="1 2" key="1">
    <citation type="submission" date="2023-07" db="EMBL/GenBank/DDBJ databases">
        <title>Sequencing the genomes of 1000 actinobacteria strains.</title>
        <authorList>
            <person name="Klenk H.-P."/>
        </authorList>
    </citation>
    <scope>NUCLEOTIDE SEQUENCE [LARGE SCALE GENOMIC DNA]</scope>
    <source>
        <strain evidence="1 2">DSM 44709</strain>
    </source>
</reference>
<evidence type="ECO:0000313" key="1">
    <source>
        <dbReference type="EMBL" id="MDQ0367743.1"/>
    </source>
</evidence>
<evidence type="ECO:0000313" key="2">
    <source>
        <dbReference type="Proteomes" id="UP001240236"/>
    </source>
</evidence>
<protein>
    <submittedName>
        <fullName evidence="1">Uncharacterized protein</fullName>
    </submittedName>
</protein>
<dbReference type="AlphaFoldDB" id="A0AAE4B1C3"/>
<dbReference type="RefSeq" id="WP_307241981.1">
    <property type="nucleotide sequence ID" value="NZ_JAUSUZ010000001.1"/>
</dbReference>
<proteinExistence type="predicted"/>
<accession>A0AAE4B1C3</accession>
<gene>
    <name evidence="1" type="ORF">J2S42_004412</name>
</gene>
<dbReference type="EMBL" id="JAUSUZ010000001">
    <property type="protein sequence ID" value="MDQ0367743.1"/>
    <property type="molecule type" value="Genomic_DNA"/>
</dbReference>